<keyword evidence="3" id="KW-1185">Reference proteome</keyword>
<dbReference type="InterPro" id="IPR024857">
    <property type="entry name" value="Cappuccino"/>
</dbReference>
<sequence>MGPATPLPSSPALTPRHSSSFQAKEVEATIEEMLIRLDEFCGLTDLIRRDTSQILDEHIPLIKTKVTEMNGIYTKVDKLEVCHVDI</sequence>
<dbReference type="PANTHER" id="PTHR16230">
    <property type="entry name" value="CAPPUCCINO"/>
    <property type="match status" value="1"/>
</dbReference>
<organism evidence="2 3">
    <name type="scientific">Ornithorhynchus anatinus</name>
    <name type="common">Duckbill platypus</name>
    <dbReference type="NCBI Taxonomy" id="9258"/>
    <lineage>
        <taxon>Eukaryota</taxon>
        <taxon>Metazoa</taxon>
        <taxon>Chordata</taxon>
        <taxon>Craniata</taxon>
        <taxon>Vertebrata</taxon>
        <taxon>Euteleostomi</taxon>
        <taxon>Mammalia</taxon>
        <taxon>Monotremata</taxon>
        <taxon>Ornithorhynchidae</taxon>
        <taxon>Ornithorhynchus</taxon>
    </lineage>
</organism>
<accession>A0A6I8MZ38</accession>
<dbReference type="PANTHER" id="PTHR16230:SF5">
    <property type="entry name" value="BREAST CARCINOMA-AMPLIFIED SEQUENCE 4"/>
    <property type="match status" value="1"/>
</dbReference>
<name>A0A6I8MZ38_ORNAN</name>
<dbReference type="InParanoid" id="A0A6I8MZ38"/>
<reference evidence="2" key="2">
    <citation type="submission" date="2025-09" db="UniProtKB">
        <authorList>
            <consortium name="Ensembl"/>
        </authorList>
    </citation>
    <scope>IDENTIFICATION</scope>
    <source>
        <strain evidence="2">Glennie</strain>
    </source>
</reference>
<proteinExistence type="predicted"/>
<dbReference type="GeneTree" id="ENSGT00390000006790"/>
<evidence type="ECO:0000313" key="3">
    <source>
        <dbReference type="Proteomes" id="UP000002279"/>
    </source>
</evidence>
<evidence type="ECO:0008006" key="4">
    <source>
        <dbReference type="Google" id="ProtNLM"/>
    </source>
</evidence>
<feature type="region of interest" description="Disordered" evidence="1">
    <location>
        <begin position="1"/>
        <end position="21"/>
    </location>
</feature>
<reference evidence="2" key="1">
    <citation type="submission" date="2025-08" db="UniProtKB">
        <authorList>
            <consortium name="Ensembl"/>
        </authorList>
    </citation>
    <scope>IDENTIFICATION</scope>
    <source>
        <strain evidence="2">Glennie</strain>
    </source>
</reference>
<dbReference type="Ensembl" id="ENSOANT00000051627.1">
    <property type="protein sequence ID" value="ENSOANP00000034028.1"/>
    <property type="gene ID" value="ENSOANG00000038610.1"/>
</dbReference>
<evidence type="ECO:0000313" key="2">
    <source>
        <dbReference type="Ensembl" id="ENSOANP00000034028.1"/>
    </source>
</evidence>
<evidence type="ECO:0000256" key="1">
    <source>
        <dbReference type="SAM" id="MobiDB-lite"/>
    </source>
</evidence>
<dbReference type="AlphaFoldDB" id="A0A6I8MZ38"/>
<dbReference type="Bgee" id="ENSOANG00000038610">
    <property type="expression patterns" value="Expressed in fibroblast and 6 other cell types or tissues"/>
</dbReference>
<dbReference type="Proteomes" id="UP000002279">
    <property type="component" value="Unplaced"/>
</dbReference>
<protein>
    <recommendedName>
        <fullName evidence="4">Breast carcinoma amplified sequence 4</fullName>
    </recommendedName>
</protein>